<organism evidence="1 2">
    <name type="scientific">Arabis nemorensis</name>
    <dbReference type="NCBI Taxonomy" id="586526"/>
    <lineage>
        <taxon>Eukaryota</taxon>
        <taxon>Viridiplantae</taxon>
        <taxon>Streptophyta</taxon>
        <taxon>Embryophyta</taxon>
        <taxon>Tracheophyta</taxon>
        <taxon>Spermatophyta</taxon>
        <taxon>Magnoliopsida</taxon>
        <taxon>eudicotyledons</taxon>
        <taxon>Gunneridae</taxon>
        <taxon>Pentapetalae</taxon>
        <taxon>rosids</taxon>
        <taxon>malvids</taxon>
        <taxon>Brassicales</taxon>
        <taxon>Brassicaceae</taxon>
        <taxon>Arabideae</taxon>
        <taxon>Arabis</taxon>
    </lineage>
</organism>
<name>A0A565BBC7_9BRAS</name>
<sequence length="129" mass="14561">MSFDLFLSIGGYWSSDDVYLGGEAHESGRHVGEGFSLDMVRMRTTVYHGYQENMRKVSWFPPETLEKKVDIEDDAELGKAVQYAPGSGALSLFIVREDDPYAVKKRRDIKYEKSDSVRVIAICSDKACP</sequence>
<protein>
    <submittedName>
        <fullName evidence="1">Uncharacterized protein</fullName>
    </submittedName>
</protein>
<dbReference type="EMBL" id="CABITT030000003">
    <property type="protein sequence ID" value="VVA98126.1"/>
    <property type="molecule type" value="Genomic_DNA"/>
</dbReference>
<evidence type="ECO:0000313" key="2">
    <source>
        <dbReference type="Proteomes" id="UP000489600"/>
    </source>
</evidence>
<comment type="caution">
    <text evidence="1">The sequence shown here is derived from an EMBL/GenBank/DDBJ whole genome shotgun (WGS) entry which is preliminary data.</text>
</comment>
<gene>
    <name evidence="1" type="ORF">ANE_LOCUS8571</name>
</gene>
<dbReference type="OrthoDB" id="1113564at2759"/>
<reference evidence="1" key="1">
    <citation type="submission" date="2019-07" db="EMBL/GenBank/DDBJ databases">
        <authorList>
            <person name="Dittberner H."/>
        </authorList>
    </citation>
    <scope>NUCLEOTIDE SEQUENCE [LARGE SCALE GENOMIC DNA]</scope>
</reference>
<evidence type="ECO:0000313" key="1">
    <source>
        <dbReference type="EMBL" id="VVA98126.1"/>
    </source>
</evidence>
<dbReference type="AlphaFoldDB" id="A0A565BBC7"/>
<accession>A0A565BBC7</accession>
<dbReference type="Proteomes" id="UP000489600">
    <property type="component" value="Unassembled WGS sequence"/>
</dbReference>
<proteinExistence type="predicted"/>
<keyword evidence="2" id="KW-1185">Reference proteome</keyword>